<protein>
    <recommendedName>
        <fullName evidence="2">Calcineurin-like phosphoesterase</fullName>
    </recommendedName>
</protein>
<dbReference type="EMBL" id="MT144471">
    <property type="protein sequence ID" value="QJA54032.1"/>
    <property type="molecule type" value="Genomic_DNA"/>
</dbReference>
<proteinExistence type="predicted"/>
<accession>A0A6H2A2U1</accession>
<organism evidence="1">
    <name type="scientific">viral metagenome</name>
    <dbReference type="NCBI Taxonomy" id="1070528"/>
    <lineage>
        <taxon>unclassified sequences</taxon>
        <taxon>metagenomes</taxon>
        <taxon>organismal metagenomes</taxon>
    </lineage>
</organism>
<dbReference type="AlphaFoldDB" id="A0A6H2A2U1"/>
<reference evidence="1" key="1">
    <citation type="submission" date="2020-03" db="EMBL/GenBank/DDBJ databases">
        <title>The deep terrestrial virosphere.</title>
        <authorList>
            <person name="Holmfeldt K."/>
            <person name="Nilsson E."/>
            <person name="Simone D."/>
            <person name="Lopez-Fernandez M."/>
            <person name="Wu X."/>
            <person name="de Brujin I."/>
            <person name="Lundin D."/>
            <person name="Andersson A."/>
            <person name="Bertilsson S."/>
            <person name="Dopson M."/>
        </authorList>
    </citation>
    <scope>NUCLEOTIDE SEQUENCE</scope>
    <source>
        <strain evidence="1">TM448A04278</strain>
    </source>
</reference>
<evidence type="ECO:0008006" key="2">
    <source>
        <dbReference type="Google" id="ProtNLM"/>
    </source>
</evidence>
<evidence type="ECO:0000313" key="1">
    <source>
        <dbReference type="EMBL" id="QJA54032.1"/>
    </source>
</evidence>
<name>A0A6H2A2U1_9ZZZZ</name>
<sequence length="361" mass="41241">MRKFPLEGTPEFDIVKKRYEGGETLRSLAQAIGMKPSGLKDALSNSGIKRLVKKVEISEPAEQKVIYQPYPDFELKPFTVIEKTRDEEDIIIVRTDAHAGKKTESYSIPIYQKRTDYCLNKVMTVIELHRPIKRAHIFYLGDGVQGENIYQGSNVSDTECGVWEQIHDYATPTEARFILSIAQGVEEVEVDCVWGNHGKYGREATIKANWDNFLYKDIANALSKQNNVKVNLPTQFYQLVNIRGYLFFLFHGNQVRATAGLPLFALKRKLQEWFAYVGGFNYAYGGHFHTWGADTINSVADYQLCPPLVTGDEWAVEVVGRASMPIQLCFGVHPKIGRTWEYKLFTDDKFLPEPEGKLRRR</sequence>
<gene>
    <name evidence="1" type="ORF">TM448A04278_0012</name>
</gene>
<dbReference type="SUPFAM" id="SSF56300">
    <property type="entry name" value="Metallo-dependent phosphatases"/>
    <property type="match status" value="1"/>
</dbReference>
<dbReference type="InterPro" id="IPR029052">
    <property type="entry name" value="Metallo-depent_PP-like"/>
</dbReference>